<evidence type="ECO:0000259" key="10">
    <source>
        <dbReference type="PROSITE" id="PS50111"/>
    </source>
</evidence>
<dbReference type="Gene3D" id="6.10.340.10">
    <property type="match status" value="1"/>
</dbReference>
<dbReference type="Pfam" id="PF00672">
    <property type="entry name" value="HAMP"/>
    <property type="match status" value="1"/>
</dbReference>
<accession>A0A212LXI2</accession>
<feature type="domain" description="HAMP" evidence="11">
    <location>
        <begin position="68"/>
        <end position="120"/>
    </location>
</feature>
<dbReference type="AlphaFoldDB" id="A0A212LXI2"/>
<dbReference type="InterPro" id="IPR033463">
    <property type="entry name" value="sCache_3"/>
</dbReference>
<comment type="subcellular location">
    <subcellularLocation>
        <location evidence="1">Cell membrane</location>
        <topology evidence="1">Multi-pass membrane protein</topology>
    </subcellularLocation>
</comment>
<dbReference type="PANTHER" id="PTHR32089">
    <property type="entry name" value="METHYL-ACCEPTING CHEMOTAXIS PROTEIN MCPB"/>
    <property type="match status" value="1"/>
</dbReference>
<feature type="transmembrane region" description="Helical" evidence="9">
    <location>
        <begin position="12"/>
        <end position="34"/>
    </location>
</feature>
<dbReference type="InterPro" id="IPR029151">
    <property type="entry name" value="Sensor-like_sf"/>
</dbReference>
<dbReference type="SMART" id="SM00304">
    <property type="entry name" value="HAMP"/>
    <property type="match status" value="1"/>
</dbReference>
<dbReference type="RefSeq" id="WP_288184958.1">
    <property type="nucleotide sequence ID" value="NZ_LT608335.1"/>
</dbReference>
<dbReference type="GO" id="GO:0007165">
    <property type="term" value="P:signal transduction"/>
    <property type="evidence" value="ECO:0007669"/>
    <property type="project" value="UniProtKB-KW"/>
</dbReference>
<keyword evidence="3 9" id="KW-0812">Transmembrane</keyword>
<evidence type="ECO:0008006" key="13">
    <source>
        <dbReference type="Google" id="ProtNLM"/>
    </source>
</evidence>
<dbReference type="InterPro" id="IPR004089">
    <property type="entry name" value="MCPsignal_dom"/>
</dbReference>
<dbReference type="SUPFAM" id="SSF58104">
    <property type="entry name" value="Methyl-accepting chemotaxis protein (MCP) signaling domain"/>
    <property type="match status" value="1"/>
</dbReference>
<evidence type="ECO:0000256" key="8">
    <source>
        <dbReference type="PROSITE-ProRule" id="PRU00284"/>
    </source>
</evidence>
<sequence length="561" mass="60680">MVQMVKWFKGITGKLAVCLFFTGIAPLAGIVFFMKIFSSNQFEGLLCIYIIVSAAALLLWSVVVARCIANPIHQLLGSMREMASGGGDLKKQLKVETSDEIGHLAHNTNNVMGKISDLIGEITQISGKTLTASKHLSDYTAQVSEAMRQTTENIGEIAAGSSRQVHDLELCSKSTAHASNEIFDINHLAAQTAELAKEANASAGEGAAQVKEAIATMKVVNTQMDISSKAIHGLADRINQIGQIVEVITGIADQTNLLALNAAIEAARAGEQGRGFAVVADEVRKLAEDSRQSAEEITKLITGVRQETIDTVTAIENALTQAHQGADKASGSEAALTRIITISKKLNEQVDIMAKNTTGVTTDIQNIADNVSEITNIARHFSGASEEINAASEEVFATIEKITTAAKELNDMAQNMEEMTVQFVAVDQTTRQRIKDKLNKARHLLTAYGPVHIDGSNQLVAGNQIINNNERLVDEISRQIGADFTVFQGNTRVATTVTTRAGRRATNTPAAKYVEKAVLERDTEYIGRATVMRQWYIVNYEALKDKTGHIVGMLFVGEKLK</sequence>
<keyword evidence="5 9" id="KW-0472">Membrane</keyword>
<evidence type="ECO:0000256" key="2">
    <source>
        <dbReference type="ARBA" id="ARBA00022475"/>
    </source>
</evidence>
<evidence type="ECO:0000256" key="9">
    <source>
        <dbReference type="SAM" id="Phobius"/>
    </source>
</evidence>
<evidence type="ECO:0000259" key="11">
    <source>
        <dbReference type="PROSITE" id="PS50885"/>
    </source>
</evidence>
<dbReference type="SMART" id="SM00283">
    <property type="entry name" value="MA"/>
    <property type="match status" value="1"/>
</dbReference>
<feature type="transmembrane region" description="Helical" evidence="9">
    <location>
        <begin position="46"/>
        <end position="65"/>
    </location>
</feature>
<feature type="domain" description="Methyl-accepting transducer" evidence="10">
    <location>
        <begin position="139"/>
        <end position="396"/>
    </location>
</feature>
<protein>
    <recommendedName>
        <fullName evidence="13">Methyl-accepting chemotaxis protein</fullName>
    </recommendedName>
</protein>
<evidence type="ECO:0000256" key="1">
    <source>
        <dbReference type="ARBA" id="ARBA00004651"/>
    </source>
</evidence>
<gene>
    <name evidence="12" type="ORF">KL86SPO_50009</name>
</gene>
<comment type="similarity">
    <text evidence="7">Belongs to the methyl-accepting chemotaxis (MCP) protein family.</text>
</comment>
<dbReference type="Pfam" id="PF17202">
    <property type="entry name" value="sCache_3_3"/>
    <property type="match status" value="1"/>
</dbReference>
<keyword evidence="2" id="KW-1003">Cell membrane</keyword>
<evidence type="ECO:0000256" key="3">
    <source>
        <dbReference type="ARBA" id="ARBA00022692"/>
    </source>
</evidence>
<dbReference type="GO" id="GO:0005886">
    <property type="term" value="C:plasma membrane"/>
    <property type="evidence" value="ECO:0007669"/>
    <property type="project" value="UniProtKB-SubCell"/>
</dbReference>
<evidence type="ECO:0000256" key="6">
    <source>
        <dbReference type="ARBA" id="ARBA00023224"/>
    </source>
</evidence>
<organism evidence="12">
    <name type="scientific">uncultured Sporomusa sp</name>
    <dbReference type="NCBI Taxonomy" id="307249"/>
    <lineage>
        <taxon>Bacteria</taxon>
        <taxon>Bacillati</taxon>
        <taxon>Bacillota</taxon>
        <taxon>Negativicutes</taxon>
        <taxon>Selenomonadales</taxon>
        <taxon>Sporomusaceae</taxon>
        <taxon>Sporomusa</taxon>
        <taxon>environmental samples</taxon>
    </lineage>
</organism>
<dbReference type="Pfam" id="PF00015">
    <property type="entry name" value="MCPsignal"/>
    <property type="match status" value="1"/>
</dbReference>
<dbReference type="EMBL" id="FMJE01000005">
    <property type="protein sequence ID" value="SCM82238.1"/>
    <property type="molecule type" value="Genomic_DNA"/>
</dbReference>
<dbReference type="CDD" id="cd06225">
    <property type="entry name" value="HAMP"/>
    <property type="match status" value="1"/>
</dbReference>
<evidence type="ECO:0000256" key="4">
    <source>
        <dbReference type="ARBA" id="ARBA00022989"/>
    </source>
</evidence>
<name>A0A212LXI2_9FIRM</name>
<dbReference type="CDD" id="cd11386">
    <property type="entry name" value="MCP_signal"/>
    <property type="match status" value="1"/>
</dbReference>
<evidence type="ECO:0000256" key="5">
    <source>
        <dbReference type="ARBA" id="ARBA00023136"/>
    </source>
</evidence>
<dbReference type="PROSITE" id="PS50111">
    <property type="entry name" value="CHEMOTAXIS_TRANSDUC_2"/>
    <property type="match status" value="1"/>
</dbReference>
<keyword evidence="6 8" id="KW-0807">Transducer</keyword>
<dbReference type="Gene3D" id="1.10.287.950">
    <property type="entry name" value="Methyl-accepting chemotaxis protein"/>
    <property type="match status" value="1"/>
</dbReference>
<evidence type="ECO:0000256" key="7">
    <source>
        <dbReference type="ARBA" id="ARBA00029447"/>
    </source>
</evidence>
<dbReference type="PANTHER" id="PTHR32089:SF112">
    <property type="entry name" value="LYSOZYME-LIKE PROTEIN-RELATED"/>
    <property type="match status" value="1"/>
</dbReference>
<proteinExistence type="inferred from homology"/>
<reference evidence="12" key="1">
    <citation type="submission" date="2016-08" db="EMBL/GenBank/DDBJ databases">
        <authorList>
            <person name="Seilhamer J.J."/>
        </authorList>
    </citation>
    <scope>NUCLEOTIDE SEQUENCE</scope>
    <source>
        <strain evidence="12">86</strain>
    </source>
</reference>
<dbReference type="SUPFAM" id="SSF103190">
    <property type="entry name" value="Sensory domain-like"/>
    <property type="match status" value="1"/>
</dbReference>
<dbReference type="PROSITE" id="PS50885">
    <property type="entry name" value="HAMP"/>
    <property type="match status" value="1"/>
</dbReference>
<keyword evidence="4 9" id="KW-1133">Transmembrane helix</keyword>
<dbReference type="InterPro" id="IPR003660">
    <property type="entry name" value="HAMP_dom"/>
</dbReference>
<evidence type="ECO:0000313" key="12">
    <source>
        <dbReference type="EMBL" id="SCM82238.1"/>
    </source>
</evidence>